<dbReference type="Proteomes" id="UP000288716">
    <property type="component" value="Unassembled WGS sequence"/>
</dbReference>
<sequence length="82" mass="9478">MNSTNEGNLLKFKGRLGSGLFADVYQAQFQGEKVAVKVIDLRKTSLTYQRVCLRDDAEALRSLEHINLIEYQELLQRKTKIY</sequence>
<dbReference type="EMBL" id="NCKV01001859">
    <property type="protein sequence ID" value="RWS27652.1"/>
    <property type="molecule type" value="Genomic_DNA"/>
</dbReference>
<evidence type="ECO:0000313" key="3">
    <source>
        <dbReference type="EMBL" id="RWS27652.1"/>
    </source>
</evidence>
<protein>
    <recommendedName>
        <fullName evidence="2">Protein kinase domain-containing protein</fullName>
    </recommendedName>
</protein>
<dbReference type="PROSITE" id="PS50011">
    <property type="entry name" value="PROTEIN_KINASE_DOM"/>
    <property type="match status" value="1"/>
</dbReference>
<name>A0A443SJJ6_9ACAR</name>
<dbReference type="GO" id="GO:0005524">
    <property type="term" value="F:ATP binding"/>
    <property type="evidence" value="ECO:0007669"/>
    <property type="project" value="UniProtKB-UniRule"/>
</dbReference>
<evidence type="ECO:0000259" key="2">
    <source>
        <dbReference type="PROSITE" id="PS50011"/>
    </source>
</evidence>
<evidence type="ECO:0000256" key="1">
    <source>
        <dbReference type="PROSITE-ProRule" id="PRU10141"/>
    </source>
</evidence>
<proteinExistence type="predicted"/>
<reference evidence="3 4" key="1">
    <citation type="journal article" date="2018" name="Gigascience">
        <title>Genomes of trombidid mites reveal novel predicted allergens and laterally-transferred genes associated with secondary metabolism.</title>
        <authorList>
            <person name="Dong X."/>
            <person name="Chaisiri K."/>
            <person name="Xia D."/>
            <person name="Armstrong S.D."/>
            <person name="Fang Y."/>
            <person name="Donnelly M.J."/>
            <person name="Kadowaki T."/>
            <person name="McGarry J.W."/>
            <person name="Darby A.C."/>
            <person name="Makepeace B.L."/>
        </authorList>
    </citation>
    <scope>NUCLEOTIDE SEQUENCE [LARGE SCALE GENOMIC DNA]</scope>
    <source>
        <strain evidence="3">UoL-UT</strain>
    </source>
</reference>
<feature type="domain" description="Protein kinase" evidence="2">
    <location>
        <begin position="10"/>
        <end position="82"/>
    </location>
</feature>
<keyword evidence="4" id="KW-1185">Reference proteome</keyword>
<dbReference type="Gene3D" id="3.30.200.20">
    <property type="entry name" value="Phosphorylase Kinase, domain 1"/>
    <property type="match status" value="1"/>
</dbReference>
<dbReference type="InterPro" id="IPR001245">
    <property type="entry name" value="Ser-Thr/Tyr_kinase_cat_dom"/>
</dbReference>
<dbReference type="SUPFAM" id="SSF56112">
    <property type="entry name" value="Protein kinase-like (PK-like)"/>
    <property type="match status" value="1"/>
</dbReference>
<gene>
    <name evidence="3" type="ORF">B4U80_13708</name>
</gene>
<dbReference type="GO" id="GO:0004672">
    <property type="term" value="F:protein kinase activity"/>
    <property type="evidence" value="ECO:0007669"/>
    <property type="project" value="InterPro"/>
</dbReference>
<dbReference type="InterPro" id="IPR000719">
    <property type="entry name" value="Prot_kinase_dom"/>
</dbReference>
<keyword evidence="1" id="KW-0067">ATP-binding</keyword>
<dbReference type="AlphaFoldDB" id="A0A443SJJ6"/>
<feature type="binding site" evidence="1">
    <location>
        <position position="37"/>
    </location>
    <ligand>
        <name>ATP</name>
        <dbReference type="ChEBI" id="CHEBI:30616"/>
    </ligand>
</feature>
<organism evidence="3 4">
    <name type="scientific">Leptotrombidium deliense</name>
    <dbReference type="NCBI Taxonomy" id="299467"/>
    <lineage>
        <taxon>Eukaryota</taxon>
        <taxon>Metazoa</taxon>
        <taxon>Ecdysozoa</taxon>
        <taxon>Arthropoda</taxon>
        <taxon>Chelicerata</taxon>
        <taxon>Arachnida</taxon>
        <taxon>Acari</taxon>
        <taxon>Acariformes</taxon>
        <taxon>Trombidiformes</taxon>
        <taxon>Prostigmata</taxon>
        <taxon>Anystina</taxon>
        <taxon>Parasitengona</taxon>
        <taxon>Trombiculoidea</taxon>
        <taxon>Trombiculidae</taxon>
        <taxon>Leptotrombidium</taxon>
    </lineage>
</organism>
<dbReference type="InterPro" id="IPR011009">
    <property type="entry name" value="Kinase-like_dom_sf"/>
</dbReference>
<accession>A0A443SJJ6</accession>
<comment type="caution">
    <text evidence="3">The sequence shown here is derived from an EMBL/GenBank/DDBJ whole genome shotgun (WGS) entry which is preliminary data.</text>
</comment>
<dbReference type="InterPro" id="IPR017441">
    <property type="entry name" value="Protein_kinase_ATP_BS"/>
</dbReference>
<dbReference type="VEuPathDB" id="VectorBase:LDEU004388"/>
<evidence type="ECO:0000313" key="4">
    <source>
        <dbReference type="Proteomes" id="UP000288716"/>
    </source>
</evidence>
<dbReference type="Pfam" id="PF07714">
    <property type="entry name" value="PK_Tyr_Ser-Thr"/>
    <property type="match status" value="1"/>
</dbReference>
<dbReference type="PROSITE" id="PS00107">
    <property type="entry name" value="PROTEIN_KINASE_ATP"/>
    <property type="match status" value="1"/>
</dbReference>
<feature type="non-terminal residue" evidence="3">
    <location>
        <position position="82"/>
    </location>
</feature>
<keyword evidence="1" id="KW-0547">Nucleotide-binding</keyword>